<dbReference type="RefSeq" id="WP_062144421.1">
    <property type="nucleotide sequence ID" value="NZ_KQ947984.1"/>
</dbReference>
<name>A0A117PIP9_9ACTN</name>
<accession>A0A117PIP9</accession>
<dbReference type="Proteomes" id="UP000054024">
    <property type="component" value="Unassembled WGS sequence"/>
</dbReference>
<dbReference type="OrthoDB" id="4547174at2"/>
<comment type="caution">
    <text evidence="1">The sequence shown here is derived from an EMBL/GenBank/DDBJ whole genome shotgun (WGS) entry which is preliminary data.</text>
</comment>
<dbReference type="AlphaFoldDB" id="A0A117PIP9"/>
<keyword evidence="2" id="KW-1185">Reference proteome</keyword>
<reference evidence="1 2" key="1">
    <citation type="submission" date="2015-10" db="EMBL/GenBank/DDBJ databases">
        <title>Draft genome sequence of Streptomyces curacoi DSM 40107, type strain for the species Streptomyces curacoi.</title>
        <authorList>
            <person name="Ruckert C."/>
            <person name="Winkler A."/>
            <person name="Kalinowski J."/>
            <person name="Kampfer P."/>
            <person name="Glaeser S."/>
        </authorList>
    </citation>
    <scope>NUCLEOTIDE SEQUENCE [LARGE SCALE GENOMIC DNA]</scope>
    <source>
        <strain evidence="1 2">DSM 40107</strain>
    </source>
</reference>
<gene>
    <name evidence="1" type="ORF">AQI70_04565</name>
</gene>
<proteinExistence type="predicted"/>
<evidence type="ECO:0000313" key="2">
    <source>
        <dbReference type="Proteomes" id="UP000054024"/>
    </source>
</evidence>
<protein>
    <submittedName>
        <fullName evidence="1">Uncharacterized protein</fullName>
    </submittedName>
</protein>
<sequence length="130" mass="13857">MGNDRRLRRLVVDERTTYLWSVRHQHADGDVCREVLHLTLDGVRTRIVFREGAGRAVSGGYSYVGCVATGPGKLLNLREPGVVRGLVDEATARGLLPGAVEVDGWELFDAVLSRAAAATPAAPPGCPPGP</sequence>
<evidence type="ECO:0000313" key="1">
    <source>
        <dbReference type="EMBL" id="KUM80349.1"/>
    </source>
</evidence>
<organism evidence="1 2">
    <name type="scientific">Streptomyces curacoi</name>
    <dbReference type="NCBI Taxonomy" id="146536"/>
    <lineage>
        <taxon>Bacteria</taxon>
        <taxon>Bacillati</taxon>
        <taxon>Actinomycetota</taxon>
        <taxon>Actinomycetes</taxon>
        <taxon>Kitasatosporales</taxon>
        <taxon>Streptomycetaceae</taxon>
        <taxon>Streptomyces</taxon>
    </lineage>
</organism>
<dbReference type="EMBL" id="LMWJ01000003">
    <property type="protein sequence ID" value="KUM80349.1"/>
    <property type="molecule type" value="Genomic_DNA"/>
</dbReference>